<comment type="cofactor">
    <cofactor evidence="1">
        <name>Mg(2+)</name>
        <dbReference type="ChEBI" id="CHEBI:18420"/>
    </cofactor>
</comment>
<protein>
    <recommendedName>
        <fullName evidence="5">Nudix hydrolase domain-containing protein</fullName>
    </recommendedName>
</protein>
<dbReference type="GO" id="GO:0006753">
    <property type="term" value="P:nucleoside phosphate metabolic process"/>
    <property type="evidence" value="ECO:0007669"/>
    <property type="project" value="TreeGrafter"/>
</dbReference>
<dbReference type="Gene3D" id="3.90.79.10">
    <property type="entry name" value="Nucleoside Triphosphate Pyrophosphohydrolase"/>
    <property type="match status" value="1"/>
</dbReference>
<evidence type="ECO:0008006" key="5">
    <source>
        <dbReference type="Google" id="ProtNLM"/>
    </source>
</evidence>
<dbReference type="GO" id="GO:0080041">
    <property type="term" value="F:ADP-ribose pyrophosphohydrolase activity"/>
    <property type="evidence" value="ECO:0007669"/>
    <property type="project" value="TreeGrafter"/>
</dbReference>
<accession>A0A6A6S685</accession>
<dbReference type="PANTHER" id="PTHR11839:SF18">
    <property type="entry name" value="NUDIX HYDROLASE DOMAIN-CONTAINING PROTEIN"/>
    <property type="match status" value="1"/>
</dbReference>
<evidence type="ECO:0000256" key="1">
    <source>
        <dbReference type="ARBA" id="ARBA00001946"/>
    </source>
</evidence>
<keyword evidence="4" id="KW-1185">Reference proteome</keyword>
<name>A0A6A6S685_9PLEO</name>
<dbReference type="PANTHER" id="PTHR11839">
    <property type="entry name" value="UDP/ADP-SUGAR PYROPHOSPHATASE"/>
    <property type="match status" value="1"/>
</dbReference>
<dbReference type="OrthoDB" id="10249920at2759"/>
<keyword evidence="2" id="KW-0378">Hydrolase</keyword>
<gene>
    <name evidence="3" type="ORF">P280DRAFT_489002</name>
</gene>
<evidence type="ECO:0000313" key="4">
    <source>
        <dbReference type="Proteomes" id="UP000799753"/>
    </source>
</evidence>
<evidence type="ECO:0000313" key="3">
    <source>
        <dbReference type="EMBL" id="KAF2642767.1"/>
    </source>
</evidence>
<dbReference type="GO" id="GO:0019693">
    <property type="term" value="P:ribose phosphate metabolic process"/>
    <property type="evidence" value="ECO:0007669"/>
    <property type="project" value="TreeGrafter"/>
</dbReference>
<dbReference type="Proteomes" id="UP000799753">
    <property type="component" value="Unassembled WGS sequence"/>
</dbReference>
<proteinExistence type="predicted"/>
<dbReference type="GO" id="GO:0080042">
    <property type="term" value="F:ADP-glucose pyrophosphohydrolase activity"/>
    <property type="evidence" value="ECO:0007669"/>
    <property type="project" value="TreeGrafter"/>
</dbReference>
<organism evidence="3 4">
    <name type="scientific">Massarina eburnea CBS 473.64</name>
    <dbReference type="NCBI Taxonomy" id="1395130"/>
    <lineage>
        <taxon>Eukaryota</taxon>
        <taxon>Fungi</taxon>
        <taxon>Dikarya</taxon>
        <taxon>Ascomycota</taxon>
        <taxon>Pezizomycotina</taxon>
        <taxon>Dothideomycetes</taxon>
        <taxon>Pleosporomycetidae</taxon>
        <taxon>Pleosporales</taxon>
        <taxon>Massarineae</taxon>
        <taxon>Massarinaceae</taxon>
        <taxon>Massarina</taxon>
    </lineage>
</organism>
<dbReference type="AlphaFoldDB" id="A0A6A6S685"/>
<dbReference type="EMBL" id="MU006781">
    <property type="protein sequence ID" value="KAF2642767.1"/>
    <property type="molecule type" value="Genomic_DNA"/>
</dbReference>
<evidence type="ECO:0000256" key="2">
    <source>
        <dbReference type="ARBA" id="ARBA00022801"/>
    </source>
</evidence>
<sequence>MPYFVFLRGGSVAVLVLLRPKDSRNERYVLLVEQPRIGAACTSFLQIPAGMLDEDSGDVKGNAIDRIYAETNLKVRREELIDMTSLALETSETKENLQPAIYSSPANLDEYTSLLLWEKYLDRKDIEALKGKTGKLMQDGLITVHICNYDVLWREGVRDANTLAAWALYEGLSRAGKIEEKLCDVRTGRIQRNRRQC</sequence>
<reference evidence="3" key="1">
    <citation type="journal article" date="2020" name="Stud. Mycol.">
        <title>101 Dothideomycetes genomes: a test case for predicting lifestyles and emergence of pathogens.</title>
        <authorList>
            <person name="Haridas S."/>
            <person name="Albert R."/>
            <person name="Binder M."/>
            <person name="Bloem J."/>
            <person name="Labutti K."/>
            <person name="Salamov A."/>
            <person name="Andreopoulos B."/>
            <person name="Baker S."/>
            <person name="Barry K."/>
            <person name="Bills G."/>
            <person name="Bluhm B."/>
            <person name="Cannon C."/>
            <person name="Castanera R."/>
            <person name="Culley D."/>
            <person name="Daum C."/>
            <person name="Ezra D."/>
            <person name="Gonzalez J."/>
            <person name="Henrissat B."/>
            <person name="Kuo A."/>
            <person name="Liang C."/>
            <person name="Lipzen A."/>
            <person name="Lutzoni F."/>
            <person name="Magnuson J."/>
            <person name="Mondo S."/>
            <person name="Nolan M."/>
            <person name="Ohm R."/>
            <person name="Pangilinan J."/>
            <person name="Park H.-J."/>
            <person name="Ramirez L."/>
            <person name="Alfaro M."/>
            <person name="Sun H."/>
            <person name="Tritt A."/>
            <person name="Yoshinaga Y."/>
            <person name="Zwiers L.-H."/>
            <person name="Turgeon B."/>
            <person name="Goodwin S."/>
            <person name="Spatafora J."/>
            <person name="Crous P."/>
            <person name="Grigoriev I."/>
        </authorList>
    </citation>
    <scope>NUCLEOTIDE SEQUENCE</scope>
    <source>
        <strain evidence="3">CBS 473.64</strain>
    </source>
</reference>